<gene>
    <name evidence="7" type="primary">LOC116208248</name>
</gene>
<dbReference type="SUPFAM" id="SSF51197">
    <property type="entry name" value="Clavaminate synthase-like"/>
    <property type="match status" value="1"/>
</dbReference>
<sequence>MFMEYYSKRTKLLGKTLFDLLSVALGLFPDYLVNIDCAMGHVVLGHHYPPCPEPELTLGTTKPSDPDFLFRTIRVDFKFDIKINGLMFVQCPGHLLSTLGDLLQLISNDLFKSEEHQVLANRIGPRVSVALFFTLHLYPTTRLCGPIKGAVIRF</sequence>
<evidence type="ECO:0000256" key="2">
    <source>
        <dbReference type="ARBA" id="ARBA00022723"/>
    </source>
</evidence>
<evidence type="ECO:0000313" key="6">
    <source>
        <dbReference type="Proteomes" id="UP000515151"/>
    </source>
</evidence>
<dbReference type="GO" id="GO:0046872">
    <property type="term" value="F:metal ion binding"/>
    <property type="evidence" value="ECO:0007669"/>
    <property type="project" value="UniProtKB-KW"/>
</dbReference>
<reference evidence="6" key="1">
    <citation type="journal article" date="2020" name="Plant Biotechnol. J.">
        <title>The pomegranate (Punica granatum L.) draft genome dissects genetic divergence between soft- and hard-seeded cultivars.</title>
        <authorList>
            <person name="Luo X."/>
            <person name="Li H."/>
            <person name="Wu Z."/>
            <person name="Yao W."/>
            <person name="Zhao P."/>
            <person name="Cao D."/>
            <person name="Yu H."/>
            <person name="Li K."/>
            <person name="Poudel K."/>
            <person name="Zhao D."/>
            <person name="Zhang F."/>
            <person name="Xia X."/>
            <person name="Chen L."/>
            <person name="Wang Q."/>
            <person name="Jing D."/>
            <person name="Cao S."/>
        </authorList>
    </citation>
    <scope>NUCLEOTIDE SEQUENCE [LARGE SCALE GENOMIC DNA]</scope>
    <source>
        <strain evidence="6">cv. Tunisia</strain>
    </source>
</reference>
<protein>
    <submittedName>
        <fullName evidence="7">1-aminocyclopropane-1-carboxylate oxidase homolog 1-like</fullName>
    </submittedName>
</protein>
<dbReference type="InterPro" id="IPR027443">
    <property type="entry name" value="IPNS-like_sf"/>
</dbReference>
<keyword evidence="3" id="KW-0560">Oxidoreductase</keyword>
<dbReference type="Gene3D" id="2.60.120.330">
    <property type="entry name" value="B-lactam Antibiotic, Isopenicillin N Synthase, Chain"/>
    <property type="match status" value="1"/>
</dbReference>
<dbReference type="PANTHER" id="PTHR10209">
    <property type="entry name" value="OXIDOREDUCTASE, 2OG-FE II OXYGENASE FAMILY PROTEIN"/>
    <property type="match status" value="1"/>
</dbReference>
<dbReference type="PANTHER" id="PTHR10209:SF776">
    <property type="entry name" value="2OG-FE(II) OXYGENASE FAMILY OXIDOREDUCTASE"/>
    <property type="match status" value="1"/>
</dbReference>
<dbReference type="InterPro" id="IPR044861">
    <property type="entry name" value="IPNS-like_FE2OG_OXY"/>
</dbReference>
<dbReference type="AlphaFoldDB" id="A0A6P8DMV6"/>
<keyword evidence="4" id="KW-0408">Iron</keyword>
<dbReference type="OrthoDB" id="288590at2759"/>
<evidence type="ECO:0000256" key="1">
    <source>
        <dbReference type="ARBA" id="ARBA00008056"/>
    </source>
</evidence>
<reference evidence="7" key="2">
    <citation type="submission" date="2025-08" db="UniProtKB">
        <authorList>
            <consortium name="RefSeq"/>
        </authorList>
    </citation>
    <scope>IDENTIFICATION</scope>
    <source>
        <tissue evidence="7">Leaf</tissue>
    </source>
</reference>
<dbReference type="GO" id="GO:0016491">
    <property type="term" value="F:oxidoreductase activity"/>
    <property type="evidence" value="ECO:0007669"/>
    <property type="project" value="UniProtKB-KW"/>
</dbReference>
<keyword evidence="6" id="KW-1185">Reference proteome</keyword>
<evidence type="ECO:0000256" key="3">
    <source>
        <dbReference type="ARBA" id="ARBA00023002"/>
    </source>
</evidence>
<name>A0A6P8DMV6_PUNGR</name>
<dbReference type="Proteomes" id="UP000515151">
    <property type="component" value="Chromosome 5"/>
</dbReference>
<accession>A0A6P8DMV6</accession>
<keyword evidence="2" id="KW-0479">Metal-binding</keyword>
<dbReference type="GeneID" id="116208248"/>
<evidence type="ECO:0000313" key="7">
    <source>
        <dbReference type="RefSeq" id="XP_031397455.1"/>
    </source>
</evidence>
<dbReference type="Pfam" id="PF03171">
    <property type="entry name" value="2OG-FeII_Oxy"/>
    <property type="match status" value="1"/>
</dbReference>
<proteinExistence type="inferred from homology"/>
<organism evidence="6 7">
    <name type="scientific">Punica granatum</name>
    <name type="common">Pomegranate</name>
    <dbReference type="NCBI Taxonomy" id="22663"/>
    <lineage>
        <taxon>Eukaryota</taxon>
        <taxon>Viridiplantae</taxon>
        <taxon>Streptophyta</taxon>
        <taxon>Embryophyta</taxon>
        <taxon>Tracheophyta</taxon>
        <taxon>Spermatophyta</taxon>
        <taxon>Magnoliopsida</taxon>
        <taxon>eudicotyledons</taxon>
        <taxon>Gunneridae</taxon>
        <taxon>Pentapetalae</taxon>
        <taxon>rosids</taxon>
        <taxon>malvids</taxon>
        <taxon>Myrtales</taxon>
        <taxon>Lythraceae</taxon>
        <taxon>Punica</taxon>
    </lineage>
</organism>
<dbReference type="RefSeq" id="XP_031397455.1">
    <property type="nucleotide sequence ID" value="XM_031541595.1"/>
</dbReference>
<evidence type="ECO:0000259" key="5">
    <source>
        <dbReference type="Pfam" id="PF03171"/>
    </source>
</evidence>
<evidence type="ECO:0000256" key="4">
    <source>
        <dbReference type="ARBA" id="ARBA00023004"/>
    </source>
</evidence>
<comment type="similarity">
    <text evidence="1">Belongs to the iron/ascorbate-dependent oxidoreductase family.</text>
</comment>
<feature type="domain" description="Isopenicillin N synthase-like Fe(2+) 2OG dioxygenase" evidence="5">
    <location>
        <begin position="42"/>
        <end position="133"/>
    </location>
</feature>